<evidence type="ECO:0000313" key="2">
    <source>
        <dbReference type="EMBL" id="EAY17629.1"/>
    </source>
</evidence>
<feature type="transmembrane region" description="Helical" evidence="1">
    <location>
        <begin position="100"/>
        <end position="118"/>
    </location>
</feature>
<accession>A2DPM9</accession>
<keyword evidence="3" id="KW-1185">Reference proteome</keyword>
<dbReference type="EMBL" id="DS113228">
    <property type="protein sequence ID" value="EAY17629.1"/>
    <property type="molecule type" value="Genomic_DNA"/>
</dbReference>
<gene>
    <name evidence="2" type="ORF">TVAG_235100</name>
</gene>
<dbReference type="VEuPathDB" id="TrichDB:TVAG_235100"/>
<keyword evidence="1" id="KW-1133">Transmembrane helix</keyword>
<protein>
    <submittedName>
        <fullName evidence="2">Uncharacterized protein</fullName>
    </submittedName>
</protein>
<dbReference type="VEuPathDB" id="TrichDB:TVAGG3_0935140"/>
<name>A2DPM9_TRIV3</name>
<evidence type="ECO:0000313" key="3">
    <source>
        <dbReference type="Proteomes" id="UP000001542"/>
    </source>
</evidence>
<reference evidence="2" key="1">
    <citation type="submission" date="2006-10" db="EMBL/GenBank/DDBJ databases">
        <authorList>
            <person name="Amadeo P."/>
            <person name="Zhao Q."/>
            <person name="Wortman J."/>
            <person name="Fraser-Liggett C."/>
            <person name="Carlton J."/>
        </authorList>
    </citation>
    <scope>NUCLEOTIDE SEQUENCE</scope>
    <source>
        <strain evidence="2">G3</strain>
    </source>
</reference>
<keyword evidence="1" id="KW-0812">Transmembrane</keyword>
<dbReference type="KEGG" id="tva:4775645"/>
<reference evidence="2" key="2">
    <citation type="journal article" date="2007" name="Science">
        <title>Draft genome sequence of the sexually transmitted pathogen Trichomonas vaginalis.</title>
        <authorList>
            <person name="Carlton J.M."/>
            <person name="Hirt R.P."/>
            <person name="Silva J.C."/>
            <person name="Delcher A.L."/>
            <person name="Schatz M."/>
            <person name="Zhao Q."/>
            <person name="Wortman J.R."/>
            <person name="Bidwell S.L."/>
            <person name="Alsmark U.C.M."/>
            <person name="Besteiro S."/>
            <person name="Sicheritz-Ponten T."/>
            <person name="Noel C.J."/>
            <person name="Dacks J.B."/>
            <person name="Foster P.G."/>
            <person name="Simillion C."/>
            <person name="Van de Peer Y."/>
            <person name="Miranda-Saavedra D."/>
            <person name="Barton G.J."/>
            <person name="Westrop G.D."/>
            <person name="Mueller S."/>
            <person name="Dessi D."/>
            <person name="Fiori P.L."/>
            <person name="Ren Q."/>
            <person name="Paulsen I."/>
            <person name="Zhang H."/>
            <person name="Bastida-Corcuera F.D."/>
            <person name="Simoes-Barbosa A."/>
            <person name="Brown M.T."/>
            <person name="Hayes R.D."/>
            <person name="Mukherjee M."/>
            <person name="Okumura C.Y."/>
            <person name="Schneider R."/>
            <person name="Smith A.J."/>
            <person name="Vanacova S."/>
            <person name="Villalvazo M."/>
            <person name="Haas B.J."/>
            <person name="Pertea M."/>
            <person name="Feldblyum T.V."/>
            <person name="Utterback T.R."/>
            <person name="Shu C.L."/>
            <person name="Osoegawa K."/>
            <person name="de Jong P.J."/>
            <person name="Hrdy I."/>
            <person name="Horvathova L."/>
            <person name="Zubacova Z."/>
            <person name="Dolezal P."/>
            <person name="Malik S.B."/>
            <person name="Logsdon J.M. Jr."/>
            <person name="Henze K."/>
            <person name="Gupta A."/>
            <person name="Wang C.C."/>
            <person name="Dunne R.L."/>
            <person name="Upcroft J.A."/>
            <person name="Upcroft P."/>
            <person name="White O."/>
            <person name="Salzberg S.L."/>
            <person name="Tang P."/>
            <person name="Chiu C.-H."/>
            <person name="Lee Y.-S."/>
            <person name="Embley T.M."/>
            <person name="Coombs G.H."/>
            <person name="Mottram J.C."/>
            <person name="Tachezy J."/>
            <person name="Fraser-Liggett C.M."/>
            <person name="Johnson P.J."/>
        </authorList>
    </citation>
    <scope>NUCLEOTIDE SEQUENCE [LARGE SCALE GENOMIC DNA]</scope>
    <source>
        <strain evidence="2">G3</strain>
    </source>
</reference>
<organism evidence="2 3">
    <name type="scientific">Trichomonas vaginalis (strain ATCC PRA-98 / G3)</name>
    <dbReference type="NCBI Taxonomy" id="412133"/>
    <lineage>
        <taxon>Eukaryota</taxon>
        <taxon>Metamonada</taxon>
        <taxon>Parabasalia</taxon>
        <taxon>Trichomonadida</taxon>
        <taxon>Trichomonadidae</taxon>
        <taxon>Trichomonas</taxon>
    </lineage>
</organism>
<keyword evidence="1" id="KW-0472">Membrane</keyword>
<dbReference type="AlphaFoldDB" id="A2DPM9"/>
<feature type="transmembrane region" description="Helical" evidence="1">
    <location>
        <begin position="39"/>
        <end position="59"/>
    </location>
</feature>
<dbReference type="Proteomes" id="UP000001542">
    <property type="component" value="Unassembled WGS sequence"/>
</dbReference>
<proteinExistence type="predicted"/>
<dbReference type="InParanoid" id="A2DPM9"/>
<dbReference type="RefSeq" id="XP_001329764.1">
    <property type="nucleotide sequence ID" value="XM_001329729.1"/>
</dbReference>
<evidence type="ECO:0000256" key="1">
    <source>
        <dbReference type="SAM" id="Phobius"/>
    </source>
</evidence>
<sequence length="119" mass="13639">MYLTKRQKSMTLPMDGIDDVETEEWDDVLDFKYPGRKTLLNLLVALSFLCAAIISYIAFREVRTRKTLWKIGAIFASETGLSFSYTLLVPSSPLKIPMEAVAKFFLTMTCFVFVLSFFK</sequence>